<evidence type="ECO:0000256" key="1">
    <source>
        <dbReference type="SAM" id="MobiDB-lite"/>
    </source>
</evidence>
<dbReference type="EMBL" id="NPEF01000093">
    <property type="protein sequence ID" value="PJZ92944.1"/>
    <property type="molecule type" value="Genomic_DNA"/>
</dbReference>
<organism evidence="2">
    <name type="scientific">Leptospira ellisii</name>
    <dbReference type="NCBI Taxonomy" id="2023197"/>
    <lineage>
        <taxon>Bacteria</taxon>
        <taxon>Pseudomonadati</taxon>
        <taxon>Spirochaetota</taxon>
        <taxon>Spirochaetia</taxon>
        <taxon>Leptospirales</taxon>
        <taxon>Leptospiraceae</taxon>
        <taxon>Leptospira</taxon>
    </lineage>
</organism>
<gene>
    <name evidence="2" type="ORF">CH379_10420</name>
</gene>
<evidence type="ECO:0000313" key="2">
    <source>
        <dbReference type="EMBL" id="PJZ92944.1"/>
    </source>
</evidence>
<sequence>MYHWNYVPVSFLCLNSRIRIGGKSRIAIYFQNLFGERIQKNRRNVDRGYTGSGPDSPEIRRLSGKRKKTACAETAFVLGIES</sequence>
<comment type="caution">
    <text evidence="2">The sequence shown here is derived from an EMBL/GenBank/DDBJ whole genome shotgun (WGS) entry which is preliminary data.</text>
</comment>
<proteinExistence type="predicted"/>
<feature type="region of interest" description="Disordered" evidence="1">
    <location>
        <begin position="44"/>
        <end position="65"/>
    </location>
</feature>
<protein>
    <submittedName>
        <fullName evidence="2">Uncharacterized protein</fullName>
    </submittedName>
</protein>
<reference evidence="2" key="1">
    <citation type="submission" date="2017-07" db="EMBL/GenBank/DDBJ databases">
        <title>Leptospira spp. isolated from tropical soils.</title>
        <authorList>
            <person name="Thibeaux R."/>
            <person name="Iraola G."/>
            <person name="Ferres I."/>
            <person name="Bierque E."/>
            <person name="Girault D."/>
            <person name="Soupe-Gilbert M.-E."/>
            <person name="Picardeau M."/>
            <person name="Goarant C."/>
        </authorList>
    </citation>
    <scope>NUCLEOTIDE SEQUENCE [LARGE SCALE GENOMIC DNA]</scope>
    <source>
        <strain evidence="2">ATI7-C-A5</strain>
    </source>
</reference>
<accession>A0A2N0B8R4</accession>
<dbReference type="AlphaFoldDB" id="A0A2N0B8R4"/>
<name>A0A2N0B8R4_9LEPT</name>